<dbReference type="PANTHER" id="PTHR11360:SF224">
    <property type="entry name" value="MAJOR FACILITATOR SUPERFAMILY (MFS) PROFILE DOMAIN-CONTAINING PROTEIN-RELATED"/>
    <property type="match status" value="1"/>
</dbReference>
<feature type="transmembrane region" description="Helical" evidence="7">
    <location>
        <begin position="72"/>
        <end position="91"/>
    </location>
</feature>
<organism evidence="9 10">
    <name type="scientific">Plectosphaerella cucumerina</name>
    <dbReference type="NCBI Taxonomy" id="40658"/>
    <lineage>
        <taxon>Eukaryota</taxon>
        <taxon>Fungi</taxon>
        <taxon>Dikarya</taxon>
        <taxon>Ascomycota</taxon>
        <taxon>Pezizomycotina</taxon>
        <taxon>Sordariomycetes</taxon>
        <taxon>Hypocreomycetidae</taxon>
        <taxon>Glomerellales</taxon>
        <taxon>Plectosphaerellaceae</taxon>
        <taxon>Plectosphaerella</taxon>
    </lineage>
</organism>
<comment type="similarity">
    <text evidence="2">Belongs to the major facilitator superfamily. Monocarboxylate porter (TC 2.A.1.13) family.</text>
</comment>
<keyword evidence="4 7" id="KW-0812">Transmembrane</keyword>
<dbReference type="InterPro" id="IPR050327">
    <property type="entry name" value="Proton-linked_MCT"/>
</dbReference>
<feature type="transmembrane region" description="Helical" evidence="7">
    <location>
        <begin position="123"/>
        <end position="143"/>
    </location>
</feature>
<evidence type="ECO:0000256" key="3">
    <source>
        <dbReference type="ARBA" id="ARBA00022448"/>
    </source>
</evidence>
<feature type="transmembrane region" description="Helical" evidence="7">
    <location>
        <begin position="28"/>
        <end position="52"/>
    </location>
</feature>
<evidence type="ECO:0000259" key="8">
    <source>
        <dbReference type="PROSITE" id="PS50850"/>
    </source>
</evidence>
<evidence type="ECO:0000313" key="9">
    <source>
        <dbReference type="EMBL" id="KAH7354538.1"/>
    </source>
</evidence>
<dbReference type="InterPro" id="IPR036259">
    <property type="entry name" value="MFS_trans_sf"/>
</dbReference>
<dbReference type="OrthoDB" id="5667at2759"/>
<dbReference type="GO" id="GO:0022857">
    <property type="term" value="F:transmembrane transporter activity"/>
    <property type="evidence" value="ECO:0007669"/>
    <property type="project" value="InterPro"/>
</dbReference>
<dbReference type="SUPFAM" id="SSF103473">
    <property type="entry name" value="MFS general substrate transporter"/>
    <property type="match status" value="1"/>
</dbReference>
<evidence type="ECO:0000256" key="6">
    <source>
        <dbReference type="ARBA" id="ARBA00023136"/>
    </source>
</evidence>
<keyword evidence="10" id="KW-1185">Reference proteome</keyword>
<name>A0A8K0T9T2_9PEZI</name>
<evidence type="ECO:0000256" key="2">
    <source>
        <dbReference type="ARBA" id="ARBA00006727"/>
    </source>
</evidence>
<comment type="caution">
    <text evidence="9">The sequence shown here is derived from an EMBL/GenBank/DDBJ whole genome shotgun (WGS) entry which is preliminary data.</text>
</comment>
<dbReference type="AlphaFoldDB" id="A0A8K0T9T2"/>
<evidence type="ECO:0000256" key="7">
    <source>
        <dbReference type="SAM" id="Phobius"/>
    </source>
</evidence>
<evidence type="ECO:0000256" key="5">
    <source>
        <dbReference type="ARBA" id="ARBA00022989"/>
    </source>
</evidence>
<feature type="transmembrane region" description="Helical" evidence="7">
    <location>
        <begin position="266"/>
        <end position="283"/>
    </location>
</feature>
<dbReference type="CDD" id="cd17352">
    <property type="entry name" value="MFS_MCT_SLC16"/>
    <property type="match status" value="1"/>
</dbReference>
<keyword evidence="5 7" id="KW-1133">Transmembrane helix</keyword>
<feature type="transmembrane region" description="Helical" evidence="7">
    <location>
        <begin position="155"/>
        <end position="181"/>
    </location>
</feature>
<keyword evidence="6 7" id="KW-0472">Membrane</keyword>
<feature type="transmembrane region" description="Helical" evidence="7">
    <location>
        <begin position="98"/>
        <end position="117"/>
    </location>
</feature>
<dbReference type="Pfam" id="PF07690">
    <property type="entry name" value="MFS_1"/>
    <property type="match status" value="1"/>
</dbReference>
<feature type="transmembrane region" description="Helical" evidence="7">
    <location>
        <begin position="231"/>
        <end position="254"/>
    </location>
</feature>
<reference evidence="9" key="1">
    <citation type="journal article" date="2021" name="Nat. Commun.">
        <title>Genetic determinants of endophytism in the Arabidopsis root mycobiome.</title>
        <authorList>
            <person name="Mesny F."/>
            <person name="Miyauchi S."/>
            <person name="Thiergart T."/>
            <person name="Pickel B."/>
            <person name="Atanasova L."/>
            <person name="Karlsson M."/>
            <person name="Huettel B."/>
            <person name="Barry K.W."/>
            <person name="Haridas S."/>
            <person name="Chen C."/>
            <person name="Bauer D."/>
            <person name="Andreopoulos W."/>
            <person name="Pangilinan J."/>
            <person name="LaButti K."/>
            <person name="Riley R."/>
            <person name="Lipzen A."/>
            <person name="Clum A."/>
            <person name="Drula E."/>
            <person name="Henrissat B."/>
            <person name="Kohler A."/>
            <person name="Grigoriev I.V."/>
            <person name="Martin F.M."/>
            <person name="Hacquard S."/>
        </authorList>
    </citation>
    <scope>NUCLEOTIDE SEQUENCE</scope>
    <source>
        <strain evidence="9">MPI-CAGE-AT-0016</strain>
    </source>
</reference>
<comment type="subcellular location">
    <subcellularLocation>
        <location evidence="1">Membrane</location>
        <topology evidence="1">Multi-pass membrane protein</topology>
    </subcellularLocation>
</comment>
<dbReference type="InterPro" id="IPR020846">
    <property type="entry name" value="MFS_dom"/>
</dbReference>
<evidence type="ECO:0000256" key="1">
    <source>
        <dbReference type="ARBA" id="ARBA00004141"/>
    </source>
</evidence>
<feature type="transmembrane region" description="Helical" evidence="7">
    <location>
        <begin position="321"/>
        <end position="341"/>
    </location>
</feature>
<accession>A0A8K0T9T2</accession>
<feature type="domain" description="Major facilitator superfamily (MFS) profile" evidence="8">
    <location>
        <begin position="231"/>
        <end position="419"/>
    </location>
</feature>
<evidence type="ECO:0000256" key="4">
    <source>
        <dbReference type="ARBA" id="ARBA00022692"/>
    </source>
</evidence>
<dbReference type="GO" id="GO:0016020">
    <property type="term" value="C:membrane"/>
    <property type="evidence" value="ECO:0007669"/>
    <property type="project" value="UniProtKB-SubCell"/>
</dbReference>
<evidence type="ECO:0000313" key="10">
    <source>
        <dbReference type="Proteomes" id="UP000813385"/>
    </source>
</evidence>
<feature type="transmembrane region" description="Helical" evidence="7">
    <location>
        <begin position="187"/>
        <end position="207"/>
    </location>
</feature>
<protein>
    <submittedName>
        <fullName evidence="9">Major facilitator superfamily transporter</fullName>
    </submittedName>
</protein>
<dbReference type="Proteomes" id="UP000813385">
    <property type="component" value="Unassembled WGS sequence"/>
</dbReference>
<dbReference type="Gene3D" id="1.20.1250.20">
    <property type="entry name" value="MFS general substrate transporter like domains"/>
    <property type="match status" value="1"/>
</dbReference>
<dbReference type="PANTHER" id="PTHR11360">
    <property type="entry name" value="MONOCARBOXYLATE TRANSPORTER"/>
    <property type="match status" value="1"/>
</dbReference>
<feature type="transmembrane region" description="Helical" evidence="7">
    <location>
        <begin position="295"/>
        <end position="315"/>
    </location>
</feature>
<feature type="transmembrane region" description="Helical" evidence="7">
    <location>
        <begin position="390"/>
        <end position="411"/>
    </location>
</feature>
<dbReference type="InterPro" id="IPR011701">
    <property type="entry name" value="MFS"/>
</dbReference>
<dbReference type="PROSITE" id="PS50850">
    <property type="entry name" value="MFS"/>
    <property type="match status" value="1"/>
</dbReference>
<keyword evidence="3" id="KW-0813">Transport</keyword>
<dbReference type="EMBL" id="JAGPXD010000005">
    <property type="protein sequence ID" value="KAH7354538.1"/>
    <property type="molecule type" value="Genomic_DNA"/>
</dbReference>
<gene>
    <name evidence="9" type="ORF">B0T11DRAFT_260925</name>
</gene>
<feature type="transmembrane region" description="Helical" evidence="7">
    <location>
        <begin position="353"/>
        <end position="370"/>
    </location>
</feature>
<sequence>MTHLNDQKAAEAGDITASAEAPDGGTQAWLTVAGSSACLFVSFGWVNCIGVFQDYYLAHQLRAYTESEVSWIPSLQIFFMLCGGPFVGKVFDDYGPRALLCTGAFLHVFGLMMTSISKTYYQILLSQAVCSAIGASMVFYPAISATSTWFTKKRGIALGMVAAGSSLGGIIFPLVVIHLIPDVGFGWAMRVCAFLILALLIFAICTVKSRLEPTKRPFSPGAFLRPLKQPVLLLLTAAVFFFFWGMFIPFTFIVVAAQEHGMSTQLANYLVVILNAGSIIGRTAPNAIADHVGHFNVMVVMSFFTTTLVLVFWLLATGKAAIITFAVLFGIGSGAGIRLTPALCAHISPPKDMGTFTGTVFAVASIAPLTSPPIGGQLISLDNGSFRYTAIFAGVSCGIGTALFLLCRIVLRGIRMAKI</sequence>
<proteinExistence type="inferred from homology"/>